<sequence length="351" mass="38219">MNDVKKSSKGKKIIFPIILGLVLVGALAFTAKEYFYGQSHEETDNAQVDADISPVVTRVSGYIKEIRFTDNQFVKAGDTLVVLDDRDFQIRLQQAEAALAVAKQSVNVSQYAVAEARTGIATAQANVETARVRVWKATEDFKRYEALFEDHAITKAQFDAAKAEKDAAEAALRAAETQVPVVQEKVSTNRQQVQATASNIGLRQADIDYAKLQMSYTVITAPTDGVISKKTIQPGQLVQAGQSLFSIVNDNGLFLTANFKETQIDNIRVGQAVHINVDAFGDHLLNGTVESFAGATGAKFSLLPPDNATGNFVKVVQRIPVRIKLDKSDADFVNRLRPGMSAKVVVDTKKS</sequence>
<protein>
    <submittedName>
        <fullName evidence="7">HlyD family secretion protein</fullName>
    </submittedName>
</protein>
<reference evidence="7 8" key="1">
    <citation type="submission" date="2019-04" db="EMBL/GenBank/DDBJ databases">
        <title>Niastella caeni sp. nov., isolated from activated sludge.</title>
        <authorList>
            <person name="Sheng M."/>
        </authorList>
    </citation>
    <scope>NUCLEOTIDE SEQUENCE [LARGE SCALE GENOMIC DNA]</scope>
    <source>
        <strain evidence="7 8">HX-2-15</strain>
    </source>
</reference>
<dbReference type="Gene3D" id="2.40.50.100">
    <property type="match status" value="1"/>
</dbReference>
<gene>
    <name evidence="7" type="ORF">FAM09_06360</name>
</gene>
<keyword evidence="8" id="KW-1185">Reference proteome</keyword>
<dbReference type="InterPro" id="IPR058634">
    <property type="entry name" value="AaeA-lik-b-barrel"/>
</dbReference>
<proteinExistence type="predicted"/>
<evidence type="ECO:0000256" key="4">
    <source>
        <dbReference type="ARBA" id="ARBA00023136"/>
    </source>
</evidence>
<dbReference type="OrthoDB" id="9811754at2"/>
<evidence type="ECO:0000256" key="3">
    <source>
        <dbReference type="ARBA" id="ARBA00022989"/>
    </source>
</evidence>
<dbReference type="SUPFAM" id="SSF111369">
    <property type="entry name" value="HlyD-like secretion proteins"/>
    <property type="match status" value="3"/>
</dbReference>
<feature type="domain" description="p-hydroxybenzoic acid efflux pump subunit AaeA-like beta-barrel" evidence="6">
    <location>
        <begin position="253"/>
        <end position="346"/>
    </location>
</feature>
<dbReference type="AlphaFoldDB" id="A0A4S8I0Q0"/>
<evidence type="ECO:0000256" key="2">
    <source>
        <dbReference type="ARBA" id="ARBA00022692"/>
    </source>
</evidence>
<dbReference type="RefSeq" id="WP_136576206.1">
    <property type="nucleotide sequence ID" value="NZ_STFF01000001.1"/>
</dbReference>
<keyword evidence="2" id="KW-0812">Transmembrane</keyword>
<dbReference type="Pfam" id="PF25963">
    <property type="entry name" value="Beta-barrel_AAEA"/>
    <property type="match status" value="1"/>
</dbReference>
<evidence type="ECO:0000259" key="5">
    <source>
        <dbReference type="Pfam" id="PF25917"/>
    </source>
</evidence>
<dbReference type="InterPro" id="IPR058625">
    <property type="entry name" value="MdtA-like_BSH"/>
</dbReference>
<dbReference type="Proteomes" id="UP000306918">
    <property type="component" value="Unassembled WGS sequence"/>
</dbReference>
<accession>A0A4S8I0Q0</accession>
<dbReference type="GO" id="GO:0055085">
    <property type="term" value="P:transmembrane transport"/>
    <property type="evidence" value="ECO:0007669"/>
    <property type="project" value="InterPro"/>
</dbReference>
<name>A0A4S8I0Q0_9BACT</name>
<comment type="caution">
    <text evidence="7">The sequence shown here is derived from an EMBL/GenBank/DDBJ whole genome shotgun (WGS) entry which is preliminary data.</text>
</comment>
<evidence type="ECO:0000313" key="7">
    <source>
        <dbReference type="EMBL" id="THU41718.1"/>
    </source>
</evidence>
<dbReference type="PANTHER" id="PTHR30386">
    <property type="entry name" value="MEMBRANE FUSION SUBUNIT OF EMRAB-TOLC MULTIDRUG EFFLUX PUMP"/>
    <property type="match status" value="1"/>
</dbReference>
<dbReference type="PANTHER" id="PTHR30386:SF26">
    <property type="entry name" value="TRANSPORT PROTEIN COMB"/>
    <property type="match status" value="1"/>
</dbReference>
<keyword evidence="3" id="KW-1133">Transmembrane helix</keyword>
<dbReference type="Gene3D" id="1.10.287.470">
    <property type="entry name" value="Helix hairpin bin"/>
    <property type="match status" value="1"/>
</dbReference>
<dbReference type="EMBL" id="STFF01000001">
    <property type="protein sequence ID" value="THU41718.1"/>
    <property type="molecule type" value="Genomic_DNA"/>
</dbReference>
<evidence type="ECO:0000313" key="8">
    <source>
        <dbReference type="Proteomes" id="UP000306918"/>
    </source>
</evidence>
<feature type="domain" description="Multidrug resistance protein MdtA-like barrel-sandwich hybrid" evidence="5">
    <location>
        <begin position="55"/>
        <end position="248"/>
    </location>
</feature>
<comment type="subcellular location">
    <subcellularLocation>
        <location evidence="1">Membrane</location>
        <topology evidence="1">Single-pass membrane protein</topology>
    </subcellularLocation>
</comment>
<dbReference type="GO" id="GO:0016020">
    <property type="term" value="C:membrane"/>
    <property type="evidence" value="ECO:0007669"/>
    <property type="project" value="UniProtKB-SubCell"/>
</dbReference>
<keyword evidence="4" id="KW-0472">Membrane</keyword>
<dbReference type="InterPro" id="IPR050739">
    <property type="entry name" value="MFP"/>
</dbReference>
<organism evidence="7 8">
    <name type="scientific">Niastella caeni</name>
    <dbReference type="NCBI Taxonomy" id="2569763"/>
    <lineage>
        <taxon>Bacteria</taxon>
        <taxon>Pseudomonadati</taxon>
        <taxon>Bacteroidota</taxon>
        <taxon>Chitinophagia</taxon>
        <taxon>Chitinophagales</taxon>
        <taxon>Chitinophagaceae</taxon>
        <taxon>Niastella</taxon>
    </lineage>
</organism>
<evidence type="ECO:0000256" key="1">
    <source>
        <dbReference type="ARBA" id="ARBA00004167"/>
    </source>
</evidence>
<dbReference type="Pfam" id="PF25917">
    <property type="entry name" value="BSH_RND"/>
    <property type="match status" value="1"/>
</dbReference>
<evidence type="ECO:0000259" key="6">
    <source>
        <dbReference type="Pfam" id="PF25963"/>
    </source>
</evidence>
<dbReference type="Gene3D" id="2.40.30.170">
    <property type="match status" value="1"/>
</dbReference>